<feature type="zinc finger region" description="dksA C4-type" evidence="4">
    <location>
        <begin position="77"/>
        <end position="101"/>
    </location>
</feature>
<dbReference type="PANTHER" id="PTHR33823">
    <property type="entry name" value="RNA POLYMERASE-BINDING TRANSCRIPTION FACTOR DKSA-RELATED"/>
    <property type="match status" value="1"/>
</dbReference>
<organism evidence="7 8">
    <name type="scientific">Denitrobaculum tricleocarpae</name>
    <dbReference type="NCBI Taxonomy" id="2591009"/>
    <lineage>
        <taxon>Bacteria</taxon>
        <taxon>Pseudomonadati</taxon>
        <taxon>Pseudomonadota</taxon>
        <taxon>Alphaproteobacteria</taxon>
        <taxon>Rhodospirillales</taxon>
        <taxon>Rhodospirillaceae</taxon>
        <taxon>Denitrobaculum</taxon>
    </lineage>
</organism>
<feature type="domain" description="Zinc finger DksA/TraR C4-type" evidence="6">
    <location>
        <begin position="72"/>
        <end position="107"/>
    </location>
</feature>
<dbReference type="GO" id="GO:0008270">
    <property type="term" value="F:zinc ion binding"/>
    <property type="evidence" value="ECO:0007669"/>
    <property type="project" value="UniProtKB-KW"/>
</dbReference>
<reference evidence="7 8" key="1">
    <citation type="submission" date="2019-06" db="EMBL/GenBank/DDBJ databases">
        <title>Whole genome sequence for Rhodospirillaceae sp. R148.</title>
        <authorList>
            <person name="Wang G."/>
        </authorList>
    </citation>
    <scope>NUCLEOTIDE SEQUENCE [LARGE SCALE GENOMIC DNA]</scope>
    <source>
        <strain evidence="7 8">R148</strain>
    </source>
</reference>
<feature type="compositionally biased region" description="Basic and acidic residues" evidence="5">
    <location>
        <begin position="20"/>
        <end position="30"/>
    </location>
</feature>
<evidence type="ECO:0000313" key="8">
    <source>
        <dbReference type="Proteomes" id="UP000315252"/>
    </source>
</evidence>
<sequence>MTKRLHDRRAELQGLTASSEDQRRPVELDQTRVGRLSRMDALQVQAMSLETERRRSIELNRIEAALDRIAEGDYGYCLLCGDDIAVKRLEFDPTATTCISCARETEHKN</sequence>
<evidence type="ECO:0000256" key="5">
    <source>
        <dbReference type="SAM" id="MobiDB-lite"/>
    </source>
</evidence>
<evidence type="ECO:0000256" key="1">
    <source>
        <dbReference type="ARBA" id="ARBA00022723"/>
    </source>
</evidence>
<feature type="region of interest" description="Disordered" evidence="5">
    <location>
        <begin position="1"/>
        <end position="30"/>
    </location>
</feature>
<accession>A0A545TQA1</accession>
<dbReference type="InterPro" id="IPR000962">
    <property type="entry name" value="Znf_DskA_TraR"/>
</dbReference>
<proteinExistence type="predicted"/>
<dbReference type="Pfam" id="PF01258">
    <property type="entry name" value="zf-dskA_traR"/>
    <property type="match status" value="1"/>
</dbReference>
<keyword evidence="3" id="KW-0862">Zinc</keyword>
<dbReference type="OrthoDB" id="1121111at2"/>
<dbReference type="SUPFAM" id="SSF57716">
    <property type="entry name" value="Glucocorticoid receptor-like (DNA-binding domain)"/>
    <property type="match status" value="1"/>
</dbReference>
<keyword evidence="2" id="KW-0863">Zinc-finger</keyword>
<dbReference type="EMBL" id="VHSH01000005">
    <property type="protein sequence ID" value="TQV79405.1"/>
    <property type="molecule type" value="Genomic_DNA"/>
</dbReference>
<dbReference type="PANTHER" id="PTHR33823:SF4">
    <property type="entry name" value="GENERAL STRESS PROTEIN 16O"/>
    <property type="match status" value="1"/>
</dbReference>
<evidence type="ECO:0000256" key="4">
    <source>
        <dbReference type="PROSITE-ProRule" id="PRU00510"/>
    </source>
</evidence>
<protein>
    <submittedName>
        <fullName evidence="7">TraR/DksA family transcriptional regulator</fullName>
    </submittedName>
</protein>
<evidence type="ECO:0000256" key="2">
    <source>
        <dbReference type="ARBA" id="ARBA00022771"/>
    </source>
</evidence>
<dbReference type="Proteomes" id="UP000315252">
    <property type="component" value="Unassembled WGS sequence"/>
</dbReference>
<evidence type="ECO:0000259" key="6">
    <source>
        <dbReference type="Pfam" id="PF01258"/>
    </source>
</evidence>
<evidence type="ECO:0000313" key="7">
    <source>
        <dbReference type="EMBL" id="TQV79405.1"/>
    </source>
</evidence>
<evidence type="ECO:0000256" key="3">
    <source>
        <dbReference type="ARBA" id="ARBA00022833"/>
    </source>
</evidence>
<comment type="caution">
    <text evidence="7">The sequence shown here is derived from an EMBL/GenBank/DDBJ whole genome shotgun (WGS) entry which is preliminary data.</text>
</comment>
<dbReference type="Gene3D" id="1.20.120.910">
    <property type="entry name" value="DksA, coiled-coil domain"/>
    <property type="match status" value="1"/>
</dbReference>
<keyword evidence="8" id="KW-1185">Reference proteome</keyword>
<keyword evidence="1" id="KW-0479">Metal-binding</keyword>
<dbReference type="AlphaFoldDB" id="A0A545TQA1"/>
<gene>
    <name evidence="7" type="ORF">FKG95_16475</name>
</gene>
<name>A0A545TQA1_9PROT</name>
<dbReference type="PROSITE" id="PS51128">
    <property type="entry name" value="ZF_DKSA_2"/>
    <property type="match status" value="1"/>
</dbReference>